<gene>
    <name evidence="2" type="ORF">S12H4_24532</name>
</gene>
<dbReference type="EMBL" id="BARW01013344">
    <property type="protein sequence ID" value="GAI78892.1"/>
    <property type="molecule type" value="Genomic_DNA"/>
</dbReference>
<evidence type="ECO:0000313" key="2">
    <source>
        <dbReference type="EMBL" id="GAI78892.1"/>
    </source>
</evidence>
<reference evidence="2" key="1">
    <citation type="journal article" date="2014" name="Front. Microbiol.">
        <title>High frequency of phylogenetically diverse reductive dehalogenase-homologous genes in deep subseafloor sedimentary metagenomes.</title>
        <authorList>
            <person name="Kawai M."/>
            <person name="Futagami T."/>
            <person name="Toyoda A."/>
            <person name="Takaki Y."/>
            <person name="Nishi S."/>
            <person name="Hori S."/>
            <person name="Arai W."/>
            <person name="Tsubouchi T."/>
            <person name="Morono Y."/>
            <person name="Uchiyama I."/>
            <person name="Ito T."/>
            <person name="Fujiyama A."/>
            <person name="Inagaki F."/>
            <person name="Takami H."/>
        </authorList>
    </citation>
    <scope>NUCLEOTIDE SEQUENCE</scope>
    <source>
        <strain evidence="2">Expedition CK06-06</strain>
    </source>
</reference>
<accession>X1RDS8</accession>
<name>X1RDS8_9ZZZZ</name>
<feature type="region of interest" description="Disordered" evidence="1">
    <location>
        <begin position="13"/>
        <end position="41"/>
    </location>
</feature>
<proteinExistence type="predicted"/>
<sequence>TVEPIAYPLAGEHITATASSSNTEGEGPANTINGAGLNSDDLHSTETTDMWLSSPKINFLDIIFLLQKGLK</sequence>
<feature type="non-terminal residue" evidence="2">
    <location>
        <position position="1"/>
    </location>
</feature>
<dbReference type="AlphaFoldDB" id="X1RDS8"/>
<organism evidence="2">
    <name type="scientific">marine sediment metagenome</name>
    <dbReference type="NCBI Taxonomy" id="412755"/>
    <lineage>
        <taxon>unclassified sequences</taxon>
        <taxon>metagenomes</taxon>
        <taxon>ecological metagenomes</taxon>
    </lineage>
</organism>
<evidence type="ECO:0000256" key="1">
    <source>
        <dbReference type="SAM" id="MobiDB-lite"/>
    </source>
</evidence>
<protein>
    <submittedName>
        <fullName evidence="2">Uncharacterized protein</fullName>
    </submittedName>
</protein>
<comment type="caution">
    <text evidence="2">The sequence shown here is derived from an EMBL/GenBank/DDBJ whole genome shotgun (WGS) entry which is preliminary data.</text>
</comment>